<sequence>MNLKLQSDSLLLSRKKETITSSRDSDKNKETLAEPTENQGNLTMELMGGACSDMPSQQVSSYCSLDTNNPHSSWEMLLGRSYKWTNCGSCIPPRPTTSV</sequence>
<organism evidence="1 2">
    <name type="scientific">Dallia pectoralis</name>
    <name type="common">Alaska blackfish</name>
    <dbReference type="NCBI Taxonomy" id="75939"/>
    <lineage>
        <taxon>Eukaryota</taxon>
        <taxon>Metazoa</taxon>
        <taxon>Chordata</taxon>
        <taxon>Craniata</taxon>
        <taxon>Vertebrata</taxon>
        <taxon>Euteleostomi</taxon>
        <taxon>Actinopterygii</taxon>
        <taxon>Neopterygii</taxon>
        <taxon>Teleostei</taxon>
        <taxon>Protacanthopterygii</taxon>
        <taxon>Esociformes</taxon>
        <taxon>Umbridae</taxon>
        <taxon>Dallia</taxon>
    </lineage>
</organism>
<evidence type="ECO:0000313" key="1">
    <source>
        <dbReference type="EMBL" id="KAJ8008854.1"/>
    </source>
</evidence>
<evidence type="ECO:0000313" key="2">
    <source>
        <dbReference type="Proteomes" id="UP001157502"/>
    </source>
</evidence>
<dbReference type="EMBL" id="CM055734">
    <property type="protein sequence ID" value="KAJ8008854.1"/>
    <property type="molecule type" value="Genomic_DNA"/>
</dbReference>
<protein>
    <submittedName>
        <fullName evidence="1">Uncharacterized protein</fullName>
    </submittedName>
</protein>
<keyword evidence="2" id="KW-1185">Reference proteome</keyword>
<accession>A0ACC2GYQ7</accession>
<proteinExistence type="predicted"/>
<dbReference type="Proteomes" id="UP001157502">
    <property type="component" value="Chromosome 7"/>
</dbReference>
<name>A0ACC2GYQ7_DALPE</name>
<gene>
    <name evidence="1" type="ORF">DPEC_G00082770</name>
</gene>
<comment type="caution">
    <text evidence="1">The sequence shown here is derived from an EMBL/GenBank/DDBJ whole genome shotgun (WGS) entry which is preliminary data.</text>
</comment>
<reference evidence="1" key="1">
    <citation type="submission" date="2021-05" db="EMBL/GenBank/DDBJ databases">
        <authorList>
            <person name="Pan Q."/>
            <person name="Jouanno E."/>
            <person name="Zahm M."/>
            <person name="Klopp C."/>
            <person name="Cabau C."/>
            <person name="Louis A."/>
            <person name="Berthelot C."/>
            <person name="Parey E."/>
            <person name="Roest Crollius H."/>
            <person name="Montfort J."/>
            <person name="Robinson-Rechavi M."/>
            <person name="Bouchez O."/>
            <person name="Lampietro C."/>
            <person name="Lopez Roques C."/>
            <person name="Donnadieu C."/>
            <person name="Postlethwait J."/>
            <person name="Bobe J."/>
            <person name="Dillon D."/>
            <person name="Chandos A."/>
            <person name="von Hippel F."/>
            <person name="Guiguen Y."/>
        </authorList>
    </citation>
    <scope>NUCLEOTIDE SEQUENCE</scope>
    <source>
        <strain evidence="1">YG-Jan2019</strain>
    </source>
</reference>